<dbReference type="SUPFAM" id="SSF56672">
    <property type="entry name" value="DNA/RNA polymerases"/>
    <property type="match status" value="1"/>
</dbReference>
<dbReference type="PROSITE" id="PS50878">
    <property type="entry name" value="RT_POL"/>
    <property type="match status" value="1"/>
</dbReference>
<dbReference type="Proteomes" id="UP001215151">
    <property type="component" value="Unassembled WGS sequence"/>
</dbReference>
<name>A0AAD7X3C6_9APHY</name>
<organism evidence="3 4">
    <name type="scientific">Trametes cubensis</name>
    <dbReference type="NCBI Taxonomy" id="1111947"/>
    <lineage>
        <taxon>Eukaryota</taxon>
        <taxon>Fungi</taxon>
        <taxon>Dikarya</taxon>
        <taxon>Basidiomycota</taxon>
        <taxon>Agaricomycotina</taxon>
        <taxon>Agaricomycetes</taxon>
        <taxon>Polyporales</taxon>
        <taxon>Polyporaceae</taxon>
        <taxon>Trametes</taxon>
    </lineage>
</organism>
<dbReference type="Gene3D" id="3.60.10.10">
    <property type="entry name" value="Endonuclease/exonuclease/phosphatase"/>
    <property type="match status" value="1"/>
</dbReference>
<dbReference type="CDD" id="cd01650">
    <property type="entry name" value="RT_nLTR_like"/>
    <property type="match status" value="1"/>
</dbReference>
<keyword evidence="4" id="KW-1185">Reference proteome</keyword>
<evidence type="ECO:0000259" key="2">
    <source>
        <dbReference type="PROSITE" id="PS50878"/>
    </source>
</evidence>
<dbReference type="InterPro" id="IPR000477">
    <property type="entry name" value="RT_dom"/>
</dbReference>
<dbReference type="Pfam" id="PF00078">
    <property type="entry name" value="RVT_1"/>
    <property type="match status" value="1"/>
</dbReference>
<gene>
    <name evidence="3" type="ORF">ONZ51_g12888</name>
</gene>
<evidence type="ECO:0000256" key="1">
    <source>
        <dbReference type="SAM" id="Coils"/>
    </source>
</evidence>
<evidence type="ECO:0000313" key="4">
    <source>
        <dbReference type="Proteomes" id="UP001215151"/>
    </source>
</evidence>
<reference evidence="3" key="1">
    <citation type="submission" date="2022-11" db="EMBL/GenBank/DDBJ databases">
        <title>Genome Sequence of Cubamyces cubensis.</title>
        <authorList>
            <person name="Buettner E."/>
        </authorList>
    </citation>
    <scope>NUCLEOTIDE SEQUENCE</scope>
    <source>
        <strain evidence="3">MPL-01</strain>
    </source>
</reference>
<proteinExistence type="predicted"/>
<dbReference type="AlphaFoldDB" id="A0AAD7X3C6"/>
<dbReference type="EMBL" id="JAPEVG010000912">
    <property type="protein sequence ID" value="KAJ8454687.1"/>
    <property type="molecule type" value="Genomic_DNA"/>
</dbReference>
<feature type="coiled-coil region" evidence="1">
    <location>
        <begin position="307"/>
        <end position="380"/>
    </location>
</feature>
<dbReference type="SUPFAM" id="SSF56219">
    <property type="entry name" value="DNase I-like"/>
    <property type="match status" value="1"/>
</dbReference>
<dbReference type="PANTHER" id="PTHR19446">
    <property type="entry name" value="REVERSE TRANSCRIPTASES"/>
    <property type="match status" value="1"/>
</dbReference>
<keyword evidence="1" id="KW-0175">Coiled coil</keyword>
<sequence length="967" mass="110068">MRGYGGGQAASGQVSEKWMLLNQIMREKKIAVLAVQEAHLDEERAGVLKRVFEETIEIVYSPDPDNRTAARGVAFVINKRIVKQPKYEYRVVREGRVLLLDLEWSPTKRLRILNVYAPNDMTRNAEMWDALTTANIGRVDIALGDMNVVEDPMDRLPPREDHEGARTALRRWMATRNLVDGWRRSNVDVKAYSYMHANNGHQSRLDRIYIKPRLEKDADNWEMGEPGIRTDHKLVWVDITDRESPFVGKGRWAMPKHLLKDDKMKKAMRQLAKRMVSEMEIMGERTAERNAQTIYCTFKTELVAAARVRAKEKIPKMQKRIEKLRSDLHATLNPVRQPACEAEEDAERKIAHAAILQERLERLEQKRFESTQRMTAARHNITNETLTKRWTRAAGTTTMTVLCAESIRELRDPEASDGRPTHTNHTKRMAEIAKSHYDGVQRVDPVDPSRDREKDIQDALEAMSAKLTNREKSMMAKKLMSGEVAEAIKTAASDKSPGLDGLQTEVWKEYVRWYEHDVKAGKGGIDVAKALANVYNDIVRYGVQEGTDFAVGWICPVYKLKKDKQDIENYRPITLLNSDYKIMTRALATKLADCVSGIIHEDQAGFIPGRSIFSHIKLARTMIEYAEAEEINGAIVALDQEKAYDRIDHDYLWEALRRANFPETFIKTMRNLYTNAESCVIINGIVSSRYLITRGVRQGDLISCLLFDVAIEPLVEALRKSTLRGFNLPGTNERLIAKLFADDTTVFLSEDDDYRVMEEVTSKWCVGSRAKFNLAKTEIIPVGSKEHRDRVRRERRIGRVGGSVTDGAHITEEGEAVRILGAWVGNKIDECAVWSRIVNTVRTNLEKWAKRSPTLNGKHLIVGMEVGGRTQFLAKAQGMPEKVEQSLNRIVQAFIWGEGKKPKVARDTLWGELEDGGIKLLDLSARNEAIELVWLKSYLDFTEKHQTWTLLADTLMAKAVAAESKKC</sequence>
<feature type="domain" description="Reverse transcriptase" evidence="2">
    <location>
        <begin position="541"/>
        <end position="804"/>
    </location>
</feature>
<dbReference type="InterPro" id="IPR036691">
    <property type="entry name" value="Endo/exonu/phosph_ase_sf"/>
</dbReference>
<dbReference type="InterPro" id="IPR043502">
    <property type="entry name" value="DNA/RNA_pol_sf"/>
</dbReference>
<comment type="caution">
    <text evidence="3">The sequence shown here is derived from an EMBL/GenBank/DDBJ whole genome shotgun (WGS) entry which is preliminary data.</text>
</comment>
<accession>A0AAD7X3C6</accession>
<evidence type="ECO:0000313" key="3">
    <source>
        <dbReference type="EMBL" id="KAJ8454687.1"/>
    </source>
</evidence>
<dbReference type="CDD" id="cd09076">
    <property type="entry name" value="L1-EN"/>
    <property type="match status" value="1"/>
</dbReference>
<protein>
    <recommendedName>
        <fullName evidence="2">Reverse transcriptase domain-containing protein</fullName>
    </recommendedName>
</protein>